<feature type="compositionally biased region" description="Low complexity" evidence="1">
    <location>
        <begin position="113"/>
        <end position="127"/>
    </location>
</feature>
<protein>
    <submittedName>
        <fullName evidence="2">Uncharacterized protein</fullName>
    </submittedName>
</protein>
<dbReference type="AlphaFoldDB" id="A0A401PW25"/>
<evidence type="ECO:0000313" key="3">
    <source>
        <dbReference type="Proteomes" id="UP000288216"/>
    </source>
</evidence>
<dbReference type="EMBL" id="BFAA01018087">
    <property type="protein sequence ID" value="GCB77331.1"/>
    <property type="molecule type" value="Genomic_DNA"/>
</dbReference>
<evidence type="ECO:0000313" key="2">
    <source>
        <dbReference type="EMBL" id="GCB77331.1"/>
    </source>
</evidence>
<evidence type="ECO:0000256" key="1">
    <source>
        <dbReference type="SAM" id="MobiDB-lite"/>
    </source>
</evidence>
<dbReference type="InterPro" id="IPR036188">
    <property type="entry name" value="FAD/NAD-bd_sf"/>
</dbReference>
<dbReference type="SUPFAM" id="SSF54373">
    <property type="entry name" value="FAD-linked reductases, C-terminal domain"/>
    <property type="match status" value="1"/>
</dbReference>
<organism evidence="2 3">
    <name type="scientific">Scyliorhinus torazame</name>
    <name type="common">Cloudy catshark</name>
    <name type="synonym">Catulus torazame</name>
    <dbReference type="NCBI Taxonomy" id="75743"/>
    <lineage>
        <taxon>Eukaryota</taxon>
        <taxon>Metazoa</taxon>
        <taxon>Chordata</taxon>
        <taxon>Craniata</taxon>
        <taxon>Vertebrata</taxon>
        <taxon>Chondrichthyes</taxon>
        <taxon>Elasmobranchii</taxon>
        <taxon>Galeomorphii</taxon>
        <taxon>Galeoidea</taxon>
        <taxon>Carcharhiniformes</taxon>
        <taxon>Scyliorhinidae</taxon>
        <taxon>Scyliorhinus</taxon>
    </lineage>
</organism>
<dbReference type="GO" id="GO:0006783">
    <property type="term" value="P:heme biosynthetic process"/>
    <property type="evidence" value="ECO:0007669"/>
    <property type="project" value="TreeGrafter"/>
</dbReference>
<dbReference type="PANTHER" id="PTHR42923">
    <property type="entry name" value="PROTOPORPHYRINOGEN OXIDASE"/>
    <property type="match status" value="1"/>
</dbReference>
<accession>A0A401PW25</accession>
<dbReference type="Gene3D" id="3.50.50.60">
    <property type="entry name" value="FAD/NAD(P)-binding domain"/>
    <property type="match status" value="1"/>
</dbReference>
<gene>
    <name evidence="2" type="ORF">scyTo_0021091</name>
</gene>
<feature type="region of interest" description="Disordered" evidence="1">
    <location>
        <begin position="107"/>
        <end position="147"/>
    </location>
</feature>
<dbReference type="InterPro" id="IPR050464">
    <property type="entry name" value="Zeta_carotene_desat/Oxidored"/>
</dbReference>
<keyword evidence="3" id="KW-1185">Reference proteome</keyword>
<dbReference type="OrthoDB" id="419752at2759"/>
<comment type="caution">
    <text evidence="2">The sequence shown here is derived from an EMBL/GenBank/DDBJ whole genome shotgun (WGS) entry which is preliminary data.</text>
</comment>
<name>A0A401PW25_SCYTO</name>
<dbReference type="GO" id="GO:0005743">
    <property type="term" value="C:mitochondrial inner membrane"/>
    <property type="evidence" value="ECO:0007669"/>
    <property type="project" value="TreeGrafter"/>
</dbReference>
<dbReference type="OMA" id="VYDSCSF"/>
<sequence>MYSLMKGLSMRIAFFSSVPAKVLSRVLPPIWEPLCESLRKIASVSVAVVNLEYKGLVLPVWGFGHLIPSHESSEILGVVYDSCSFPQQDQVGPPTTRLTVMMGGSWFQESFGDPDTASGSSAPASTGNGVESPGNQAEIPAKHHQSA</sequence>
<dbReference type="STRING" id="75743.A0A401PW25"/>
<dbReference type="Proteomes" id="UP000288216">
    <property type="component" value="Unassembled WGS sequence"/>
</dbReference>
<proteinExistence type="predicted"/>
<reference evidence="2 3" key="1">
    <citation type="journal article" date="2018" name="Nat. Ecol. Evol.">
        <title>Shark genomes provide insights into elasmobranch evolution and the origin of vertebrates.</title>
        <authorList>
            <person name="Hara Y"/>
            <person name="Yamaguchi K"/>
            <person name="Onimaru K"/>
            <person name="Kadota M"/>
            <person name="Koyanagi M"/>
            <person name="Keeley SD"/>
            <person name="Tatsumi K"/>
            <person name="Tanaka K"/>
            <person name="Motone F"/>
            <person name="Kageyama Y"/>
            <person name="Nozu R"/>
            <person name="Adachi N"/>
            <person name="Nishimura O"/>
            <person name="Nakagawa R"/>
            <person name="Tanegashima C"/>
            <person name="Kiyatake I"/>
            <person name="Matsumoto R"/>
            <person name="Murakumo K"/>
            <person name="Nishida K"/>
            <person name="Terakita A"/>
            <person name="Kuratani S"/>
            <person name="Sato K"/>
            <person name="Hyodo S Kuraku.S."/>
        </authorList>
    </citation>
    <scope>NUCLEOTIDE SEQUENCE [LARGE SCALE GENOMIC DNA]</scope>
</reference>
<dbReference type="GO" id="GO:0004729">
    <property type="term" value="F:oxygen-dependent protoporphyrinogen oxidase activity"/>
    <property type="evidence" value="ECO:0007669"/>
    <property type="project" value="TreeGrafter"/>
</dbReference>
<dbReference type="PANTHER" id="PTHR42923:SF3">
    <property type="entry name" value="PROTOPORPHYRINOGEN OXIDASE"/>
    <property type="match status" value="1"/>
</dbReference>